<reference evidence="3 4" key="1">
    <citation type="submission" date="2023-09" db="EMBL/GenBank/DDBJ databases">
        <title>Flavobacterium sp. a novel bacteria isolate from Pepper rhizosphere.</title>
        <authorList>
            <person name="Peng Y."/>
            <person name="Lee J."/>
        </authorList>
    </citation>
    <scope>NUCLEOTIDE SEQUENCE [LARGE SCALE GENOMIC DNA]</scope>
    <source>
        <strain evidence="2">PMR2A8</strain>
        <strain evidence="3 4">PMTSA4</strain>
    </source>
</reference>
<proteinExistence type="predicted"/>
<evidence type="ECO:0000256" key="1">
    <source>
        <dbReference type="SAM" id="Phobius"/>
    </source>
</evidence>
<evidence type="ECO:0000313" key="2">
    <source>
        <dbReference type="EMBL" id="WNM18489.1"/>
    </source>
</evidence>
<dbReference type="Gene3D" id="1.25.40.10">
    <property type="entry name" value="Tetratricopeptide repeat domain"/>
    <property type="match status" value="2"/>
</dbReference>
<evidence type="ECO:0000313" key="3">
    <source>
        <dbReference type="EMBL" id="WNM22540.1"/>
    </source>
</evidence>
<sequence length="512" mass="60020">MISIAPLAGLPWRKKKSFSSIKRLIEAKKHKNSQQQASAYKAIMHLVEKKFRMIYADSLLIKAKESKNDITLGSAYLTVGAAFYDNKEYTKALDNYIIANSYISKTEDQYLIHKVKYTIAQTKYYLGYFDEAIAIFTDCINFFKEENETGYLKSLHGIGLCYNQVGRYDLSSFNNLLGIRASKELENEEMIPYFINSEGINQYKLKKYQKAIKLLEETVPEIEKRNDYVSQTITWFYLGKCFWEQNEKDKAVSYFLKTDQLITDKNFIRPDLRENYELLIEYYSSNNDLVKQLKYINKLLAADKILNNNYKYLSYKIHKEFDTKSLIQAKQDIENKMVFNKRIYTITIVFFSTSIVGVTIWHFRTKRRYKQRFNEMMKNKPAEVFQEPVHANKSKTNINPELVKEILQNLKKFEDKKKYLEKDISLVKMASMLNTNTKYVSVIISEYRGKKLTNYINDLKIDHIVELLKNHNKYRNYTNKALAEEVGLAQPKFLPKHSSAGINSPLPISSTN</sequence>
<dbReference type="Proteomes" id="UP001304515">
    <property type="component" value="Chromosome"/>
</dbReference>
<dbReference type="SUPFAM" id="SSF48452">
    <property type="entry name" value="TPR-like"/>
    <property type="match status" value="1"/>
</dbReference>
<dbReference type="RefSeq" id="WP_313322440.1">
    <property type="nucleotide sequence ID" value="NZ_CP134878.1"/>
</dbReference>
<protein>
    <submittedName>
        <fullName evidence="3">AraC family transcriptional regulator</fullName>
    </submittedName>
</protein>
<dbReference type="EMBL" id="CP134878">
    <property type="protein sequence ID" value="WNM18489.1"/>
    <property type="molecule type" value="Genomic_DNA"/>
</dbReference>
<organism evidence="3 4">
    <name type="scientific">Flavobacterium capsici</name>
    <dbReference type="NCBI Taxonomy" id="3075618"/>
    <lineage>
        <taxon>Bacteria</taxon>
        <taxon>Pseudomonadati</taxon>
        <taxon>Bacteroidota</taxon>
        <taxon>Flavobacteriia</taxon>
        <taxon>Flavobacteriales</taxon>
        <taxon>Flavobacteriaceae</taxon>
        <taxon>Flavobacterium</taxon>
    </lineage>
</organism>
<dbReference type="EMBL" id="CP134890">
    <property type="protein sequence ID" value="WNM22540.1"/>
    <property type="molecule type" value="Genomic_DNA"/>
</dbReference>
<dbReference type="KEGG" id="fcj:RN605_04055"/>
<keyword evidence="4" id="KW-1185">Reference proteome</keyword>
<accession>A0AA96EUD2</accession>
<gene>
    <name evidence="3" type="ORF">RN605_04055</name>
    <name evidence="2" type="ORF">RN608_10755</name>
</gene>
<dbReference type="Gene3D" id="1.10.10.60">
    <property type="entry name" value="Homeodomain-like"/>
    <property type="match status" value="1"/>
</dbReference>
<keyword evidence="1" id="KW-0812">Transmembrane</keyword>
<name>A0AA96F4H6_9FLAO</name>
<evidence type="ECO:0000313" key="4">
    <source>
        <dbReference type="Proteomes" id="UP001304515"/>
    </source>
</evidence>
<feature type="transmembrane region" description="Helical" evidence="1">
    <location>
        <begin position="343"/>
        <end position="363"/>
    </location>
</feature>
<dbReference type="InterPro" id="IPR011990">
    <property type="entry name" value="TPR-like_helical_dom_sf"/>
</dbReference>
<dbReference type="AlphaFoldDB" id="A0AA96F4H6"/>
<accession>A0AA96F4H6</accession>
<keyword evidence="1" id="KW-0472">Membrane</keyword>
<keyword evidence="1" id="KW-1133">Transmembrane helix</keyword>